<evidence type="ECO:0000313" key="1">
    <source>
        <dbReference type="EMBL" id="SMC06157.1"/>
    </source>
</evidence>
<dbReference type="AlphaFoldDB" id="A0A1W1WIR2"/>
<dbReference type="EMBL" id="FWWY01000001">
    <property type="protein sequence ID" value="SMC06157.1"/>
    <property type="molecule type" value="Genomic_DNA"/>
</dbReference>
<evidence type="ECO:0000313" key="2">
    <source>
        <dbReference type="Proteomes" id="UP000192660"/>
    </source>
</evidence>
<name>A0A1W1WIR2_SULTA</name>
<gene>
    <name evidence="1" type="ORF">SAMN00768000_2665</name>
</gene>
<sequence length="170" mass="19475">MADLRRKVSHLVGLAERYDVGSRSREGKIIEEMIDVLRDLALDVEEVSVNQAEMEDFLDELDEDLLDVEEEVYGDGDVDDDDTMNFDDDDDDTLLDDAFLDDDDLDEPSYIALECPVCHKESSYNEALFERDGIQLSCPHCGNVIYDSDEDCIIMEQSDDDDEDDYTSYR</sequence>
<dbReference type="Proteomes" id="UP000192660">
    <property type="component" value="Unassembled WGS sequence"/>
</dbReference>
<reference evidence="2" key="1">
    <citation type="submission" date="2017-04" db="EMBL/GenBank/DDBJ databases">
        <authorList>
            <person name="Varghese N."/>
            <person name="Submissions S."/>
        </authorList>
    </citation>
    <scope>NUCLEOTIDE SEQUENCE [LARGE SCALE GENOMIC DNA]</scope>
    <source>
        <strain evidence="2">DSM 9293</strain>
    </source>
</reference>
<keyword evidence="2" id="KW-1185">Reference proteome</keyword>
<evidence type="ECO:0008006" key="3">
    <source>
        <dbReference type="Google" id="ProtNLM"/>
    </source>
</evidence>
<dbReference type="InterPro" id="IPR054688">
    <property type="entry name" value="CD1247_N"/>
</dbReference>
<organism evidence="1 2">
    <name type="scientific">Sulfobacillus thermosulfidooxidans (strain DSM 9293 / VKM B-1269 / AT-1)</name>
    <dbReference type="NCBI Taxonomy" id="929705"/>
    <lineage>
        <taxon>Bacteria</taxon>
        <taxon>Bacillati</taxon>
        <taxon>Bacillota</taxon>
        <taxon>Clostridia</taxon>
        <taxon>Eubacteriales</taxon>
        <taxon>Clostridiales Family XVII. Incertae Sedis</taxon>
        <taxon>Sulfobacillus</taxon>
    </lineage>
</organism>
<accession>A0A1W1WIR2</accession>
<dbReference type="STRING" id="28034.BFX07_11875"/>
<dbReference type="NCBIfam" id="NF045650">
    <property type="entry name" value="CD1247_Nterm"/>
    <property type="match status" value="1"/>
</dbReference>
<dbReference type="RefSeq" id="WP_020373305.1">
    <property type="nucleotide sequence ID" value="NZ_FWWY01000001.1"/>
</dbReference>
<proteinExistence type="predicted"/>
<protein>
    <recommendedName>
        <fullName evidence="3">TFIIB-type domain-containing protein</fullName>
    </recommendedName>
</protein>
<dbReference type="OrthoDB" id="2381377at2"/>